<dbReference type="SUPFAM" id="SSF103088">
    <property type="entry name" value="OmpA-like"/>
    <property type="match status" value="1"/>
</dbReference>
<dbReference type="PANTHER" id="PTHR38033:SF1">
    <property type="entry name" value="DOTU FAMILY TYPE IV_VI SECRETION SYSTEM PROTEIN"/>
    <property type="match status" value="1"/>
</dbReference>
<feature type="domain" description="OmpA-like" evidence="4">
    <location>
        <begin position="344"/>
        <end position="464"/>
    </location>
</feature>
<dbReference type="GO" id="GO:0016020">
    <property type="term" value="C:membrane"/>
    <property type="evidence" value="ECO:0007669"/>
    <property type="project" value="UniProtKB-UniRule"/>
</dbReference>
<evidence type="ECO:0000256" key="2">
    <source>
        <dbReference type="SAM" id="MobiDB-lite"/>
    </source>
</evidence>
<accession>A0AAV3U374</accession>
<dbReference type="Pfam" id="PF09850">
    <property type="entry name" value="DotU"/>
    <property type="match status" value="1"/>
</dbReference>
<dbReference type="EMBL" id="BAABLX010000023">
    <property type="protein sequence ID" value="GAA4944275.1"/>
    <property type="molecule type" value="Genomic_DNA"/>
</dbReference>
<dbReference type="Gene3D" id="3.30.1330.60">
    <property type="entry name" value="OmpA-like domain"/>
    <property type="match status" value="1"/>
</dbReference>
<dbReference type="PANTHER" id="PTHR38033">
    <property type="entry name" value="MEMBRANE PROTEIN-RELATED"/>
    <property type="match status" value="1"/>
</dbReference>
<dbReference type="InterPro" id="IPR036737">
    <property type="entry name" value="OmpA-like_sf"/>
</dbReference>
<dbReference type="Proteomes" id="UP001409585">
    <property type="component" value="Unassembled WGS sequence"/>
</dbReference>
<keyword evidence="6" id="KW-1185">Reference proteome</keyword>
<name>A0AAV3U374_9ALTE</name>
<protein>
    <submittedName>
        <fullName evidence="5">Type VI secretion system protein TssL, long form</fullName>
    </submittedName>
</protein>
<dbReference type="InterPro" id="IPR017733">
    <property type="entry name" value="OmpA-like_dom_proteobacteria"/>
</dbReference>
<dbReference type="NCBIfam" id="TIGR03350">
    <property type="entry name" value="type_VI_ompA"/>
    <property type="match status" value="1"/>
</dbReference>
<dbReference type="InterPro" id="IPR006665">
    <property type="entry name" value="OmpA-like"/>
</dbReference>
<evidence type="ECO:0000256" key="3">
    <source>
        <dbReference type="SAM" id="Phobius"/>
    </source>
</evidence>
<organism evidence="5 6">
    <name type="scientific">Halioxenophilus aromaticivorans</name>
    <dbReference type="NCBI Taxonomy" id="1306992"/>
    <lineage>
        <taxon>Bacteria</taxon>
        <taxon>Pseudomonadati</taxon>
        <taxon>Pseudomonadota</taxon>
        <taxon>Gammaproteobacteria</taxon>
        <taxon>Alteromonadales</taxon>
        <taxon>Alteromonadaceae</taxon>
        <taxon>Halioxenophilus</taxon>
    </lineage>
</organism>
<dbReference type="Gene3D" id="1.25.40.590">
    <property type="entry name" value="Type IV / VI secretion system, DotU"/>
    <property type="match status" value="1"/>
</dbReference>
<dbReference type="NCBIfam" id="TIGR03349">
    <property type="entry name" value="IV_VI_DotU"/>
    <property type="match status" value="1"/>
</dbReference>
<sequence length="475" mass="51959">MNEMDHTVIKPRPGRKQQRQSSQSLADHTIITPRRKLPEGESPLVQGAAANSGGNETLVTPRPKRQTKGSVAIKGLKSYPRASCSDLVSAASDVLAVVSQLRQITGNINVGQLHGLCKSQIHNFEQKALSICEDSQKRIDASYILSALVDEAVLNTAWGESSNWSQRPMLSIFHNETYGGERVYDILEHACGAASRNQEILELLYLALSLGFMGKLRVESNGGIKAEQYRSQLYELLHRSREELTFDLSTKHEPIVGFGGRLHSFLPYWIFSAVLILIAFGCYSYWSMTLNQQSDITRQKLADIVPASSESAMASLNTPGYVLALRDLLADEIQREAVHINDYASHTDITLPNNGMFSSGSAEINDAVFPILDKIAKSLESIPGRITVSGHTDNRAIRTAAFPSNWHLSLARASSVVKHMSAAAQLPSRIIPQGKGAEQPMASNDSAAGRAANRRVVITIYHTRGAAQSAIKEES</sequence>
<dbReference type="Pfam" id="PF00691">
    <property type="entry name" value="OmpA"/>
    <property type="match status" value="1"/>
</dbReference>
<dbReference type="AlphaFoldDB" id="A0AAV3U374"/>
<keyword evidence="1 3" id="KW-0472">Membrane</keyword>
<dbReference type="InterPro" id="IPR038522">
    <property type="entry name" value="T4/T6SS_DotU_sf"/>
</dbReference>
<gene>
    <name evidence="5" type="primary">tssL</name>
    <name evidence="5" type="ORF">GCM10025791_23960</name>
</gene>
<dbReference type="RefSeq" id="WP_345422186.1">
    <property type="nucleotide sequence ID" value="NZ_AP031496.1"/>
</dbReference>
<feature type="region of interest" description="Disordered" evidence="2">
    <location>
        <begin position="1"/>
        <end position="70"/>
    </location>
</feature>
<dbReference type="CDD" id="cd07185">
    <property type="entry name" value="OmpA_C-like"/>
    <property type="match status" value="1"/>
</dbReference>
<comment type="caution">
    <text evidence="5">The sequence shown here is derived from an EMBL/GenBank/DDBJ whole genome shotgun (WGS) entry which is preliminary data.</text>
</comment>
<keyword evidence="3" id="KW-1133">Transmembrane helix</keyword>
<evidence type="ECO:0000313" key="5">
    <source>
        <dbReference type="EMBL" id="GAA4944275.1"/>
    </source>
</evidence>
<dbReference type="NCBIfam" id="NF038228">
    <property type="entry name" value="IcmH_DotU_IVB"/>
    <property type="match status" value="1"/>
</dbReference>
<evidence type="ECO:0000256" key="1">
    <source>
        <dbReference type="PROSITE-ProRule" id="PRU00473"/>
    </source>
</evidence>
<dbReference type="PROSITE" id="PS51123">
    <property type="entry name" value="OMPA_2"/>
    <property type="match status" value="1"/>
</dbReference>
<keyword evidence="3" id="KW-0812">Transmembrane</keyword>
<evidence type="ECO:0000259" key="4">
    <source>
        <dbReference type="PROSITE" id="PS51123"/>
    </source>
</evidence>
<reference evidence="6" key="1">
    <citation type="journal article" date="2019" name="Int. J. Syst. Evol. Microbiol.">
        <title>The Global Catalogue of Microorganisms (GCM) 10K type strain sequencing project: providing services to taxonomists for standard genome sequencing and annotation.</title>
        <authorList>
            <consortium name="The Broad Institute Genomics Platform"/>
            <consortium name="The Broad Institute Genome Sequencing Center for Infectious Disease"/>
            <person name="Wu L."/>
            <person name="Ma J."/>
        </authorList>
    </citation>
    <scope>NUCLEOTIDE SEQUENCE [LARGE SCALE GENOMIC DNA]</scope>
    <source>
        <strain evidence="6">JCM 19134</strain>
    </source>
</reference>
<feature type="transmembrane region" description="Helical" evidence="3">
    <location>
        <begin position="265"/>
        <end position="286"/>
    </location>
</feature>
<dbReference type="InterPro" id="IPR017732">
    <property type="entry name" value="T4/T6SS_DotU"/>
</dbReference>
<proteinExistence type="predicted"/>
<evidence type="ECO:0000313" key="6">
    <source>
        <dbReference type="Proteomes" id="UP001409585"/>
    </source>
</evidence>